<feature type="compositionally biased region" description="Low complexity" evidence="1">
    <location>
        <begin position="67"/>
        <end position="77"/>
    </location>
</feature>
<evidence type="ECO:0000313" key="3">
    <source>
        <dbReference type="Proteomes" id="UP000299102"/>
    </source>
</evidence>
<keyword evidence="3" id="KW-1185">Reference proteome</keyword>
<feature type="region of interest" description="Disordered" evidence="1">
    <location>
        <begin position="1"/>
        <end position="21"/>
    </location>
</feature>
<dbReference type="AlphaFoldDB" id="A0A4C1T666"/>
<reference evidence="2 3" key="1">
    <citation type="journal article" date="2019" name="Commun. Biol.">
        <title>The bagworm genome reveals a unique fibroin gene that provides high tensile strength.</title>
        <authorList>
            <person name="Kono N."/>
            <person name="Nakamura H."/>
            <person name="Ohtoshi R."/>
            <person name="Tomita M."/>
            <person name="Numata K."/>
            <person name="Arakawa K."/>
        </authorList>
    </citation>
    <scope>NUCLEOTIDE SEQUENCE [LARGE SCALE GENOMIC DNA]</scope>
</reference>
<dbReference type="OrthoDB" id="7458733at2759"/>
<name>A0A4C1T666_EUMVA</name>
<evidence type="ECO:0000256" key="1">
    <source>
        <dbReference type="SAM" id="MobiDB-lite"/>
    </source>
</evidence>
<dbReference type="Proteomes" id="UP000299102">
    <property type="component" value="Unassembled WGS sequence"/>
</dbReference>
<accession>A0A4C1T666</accession>
<feature type="region of interest" description="Disordered" evidence="1">
    <location>
        <begin position="35"/>
        <end position="98"/>
    </location>
</feature>
<gene>
    <name evidence="2" type="ORF">EVAR_78305_1</name>
</gene>
<comment type="caution">
    <text evidence="2">The sequence shown here is derived from an EMBL/GenBank/DDBJ whole genome shotgun (WGS) entry which is preliminary data.</text>
</comment>
<dbReference type="EMBL" id="BGZK01000033">
    <property type="protein sequence ID" value="GBP08927.1"/>
    <property type="molecule type" value="Genomic_DNA"/>
</dbReference>
<feature type="compositionally biased region" description="Gly residues" evidence="1">
    <location>
        <begin position="55"/>
        <end position="66"/>
    </location>
</feature>
<protein>
    <submittedName>
        <fullName evidence="2">Uncharacterized protein</fullName>
    </submittedName>
</protein>
<feature type="compositionally biased region" description="Pro residues" evidence="1">
    <location>
        <begin position="78"/>
        <end position="92"/>
    </location>
</feature>
<evidence type="ECO:0000313" key="2">
    <source>
        <dbReference type="EMBL" id="GBP08927.1"/>
    </source>
</evidence>
<proteinExistence type="predicted"/>
<organism evidence="2 3">
    <name type="scientific">Eumeta variegata</name>
    <name type="common">Bagworm moth</name>
    <name type="synonym">Eumeta japonica</name>
    <dbReference type="NCBI Taxonomy" id="151549"/>
    <lineage>
        <taxon>Eukaryota</taxon>
        <taxon>Metazoa</taxon>
        <taxon>Ecdysozoa</taxon>
        <taxon>Arthropoda</taxon>
        <taxon>Hexapoda</taxon>
        <taxon>Insecta</taxon>
        <taxon>Pterygota</taxon>
        <taxon>Neoptera</taxon>
        <taxon>Endopterygota</taxon>
        <taxon>Lepidoptera</taxon>
        <taxon>Glossata</taxon>
        <taxon>Ditrysia</taxon>
        <taxon>Tineoidea</taxon>
        <taxon>Psychidae</taxon>
        <taxon>Oiketicinae</taxon>
        <taxon>Eumeta</taxon>
    </lineage>
</organism>
<sequence length="638" mass="70477">MKKKTRVALGDCREREAPSTPVTEWRRAALVKSVELEVGADEPGGRDEAHTGVRAGHGGADAGAGTGASATAEAEPASPTPAPEASGPPLPAPRWGTPRDELRLDAANHEELVMCAEVVLRRLLVSDNYDSVHNFLGLYETWERERGRGELLRGVFKRYAPPIRPRRHTCVGLALELVRRWRALEGRFPGLCAATALVSCEEAVGATALHHYVSSESPALLPTAEKEHVLVCVRVSVDGRAGLLLADPGYHVARVVTVMADRAYPHTGWFTQSEDGAEERKDYSYALHPLHTGYVEWRERVVNDGGEVRRAERTSLVYVARPYLDAVHVTERRNLVYNFRSVLARDKKGQPVAGLYFPVGAAHFTLFRCAGTIKTKSKYKFSNFIDPIQVPETVVEEIEQCNTQMNYKTGELQSIICRLAHVVSDESFIDQLLAINDDICRLTHVGLIRQLTPGSGRTPAHQDYHVSCECEYEQHRKHLRHKPSRSRPTPTGANAGRPACVCAAEHARRALRPGPACALFVTTLNLLRPRTYTPPHLKLMSPHFNLLKCRRLGTAANADMQCTGTAARERWKCPTPRAYHAADGGAPARTSWDQLLKLRTDASGGPSPIGKTTLTRARRRGQRLADAYCFGCSCWMHG</sequence>
<dbReference type="STRING" id="151549.A0A4C1T666"/>